<organism evidence="14 15">
    <name type="scientific">Eptatretus burgeri</name>
    <name type="common">Inshore hagfish</name>
    <dbReference type="NCBI Taxonomy" id="7764"/>
    <lineage>
        <taxon>Eukaryota</taxon>
        <taxon>Metazoa</taxon>
        <taxon>Chordata</taxon>
        <taxon>Craniata</taxon>
        <taxon>Vertebrata</taxon>
        <taxon>Cyclostomata</taxon>
        <taxon>Myxini</taxon>
        <taxon>Myxiniformes</taxon>
        <taxon>Myxinidae</taxon>
        <taxon>Eptatretinae</taxon>
        <taxon>Eptatretus</taxon>
    </lineage>
</organism>
<evidence type="ECO:0000256" key="2">
    <source>
        <dbReference type="ARBA" id="ARBA00004496"/>
    </source>
</evidence>
<dbReference type="GO" id="GO:0019905">
    <property type="term" value="F:syntaxin binding"/>
    <property type="evidence" value="ECO:0007669"/>
    <property type="project" value="TreeGrafter"/>
</dbReference>
<sequence>MYETHRSLFAASSLPSLRPLLDVSFFPAADLGAARTFCFADGGQALYLCSPTEIQRITCSQQMVERLQDLLGELFVPVQPPEAPVRGFFKGLFGVNSTSLDKEEIFGEAACGKPARSLAHHIPGTGGVEGVRCSAGSTAAEVARARMALDERGQRLGETEERSAAMMASAENFAKHAHEIMLKSREKKWYQL</sequence>
<dbReference type="Gene3D" id="1.20.5.110">
    <property type="match status" value="1"/>
</dbReference>
<evidence type="ECO:0000259" key="13">
    <source>
        <dbReference type="PROSITE" id="PS50892"/>
    </source>
</evidence>
<keyword evidence="10 12" id="KW-0175">Coiled coil</keyword>
<dbReference type="GO" id="GO:0005096">
    <property type="term" value="F:GTPase activator activity"/>
    <property type="evidence" value="ECO:0007669"/>
    <property type="project" value="TreeGrafter"/>
</dbReference>
<keyword evidence="9" id="KW-0653">Protein transport</keyword>
<evidence type="ECO:0000256" key="3">
    <source>
        <dbReference type="ARBA" id="ARBA00008070"/>
    </source>
</evidence>
<evidence type="ECO:0000256" key="12">
    <source>
        <dbReference type="PROSITE-ProRule" id="PRU00290"/>
    </source>
</evidence>
<dbReference type="InterPro" id="IPR042855">
    <property type="entry name" value="V_SNARE_CC"/>
</dbReference>
<keyword evidence="8" id="KW-0677">Repeat</keyword>
<evidence type="ECO:0000256" key="8">
    <source>
        <dbReference type="ARBA" id="ARBA00022737"/>
    </source>
</evidence>
<proteinExistence type="inferred from homology"/>
<dbReference type="Ensembl" id="ENSEBUT00000007011.1">
    <property type="protein sequence ID" value="ENSEBUP00000006554.1"/>
    <property type="gene ID" value="ENSEBUG00000004332.1"/>
</dbReference>
<reference evidence="14" key="2">
    <citation type="submission" date="2025-09" db="UniProtKB">
        <authorList>
            <consortium name="Ensembl"/>
        </authorList>
    </citation>
    <scope>IDENTIFICATION</scope>
</reference>
<evidence type="ECO:0000256" key="10">
    <source>
        <dbReference type="ARBA" id="ARBA00023054"/>
    </source>
</evidence>
<keyword evidence="6" id="KW-0963">Cytoplasm</keyword>
<accession>A0A8C4PZ86</accession>
<dbReference type="GO" id="GO:0031201">
    <property type="term" value="C:SNARE complex"/>
    <property type="evidence" value="ECO:0007669"/>
    <property type="project" value="TreeGrafter"/>
</dbReference>
<evidence type="ECO:0000256" key="7">
    <source>
        <dbReference type="ARBA" id="ARBA00022574"/>
    </source>
</evidence>
<keyword evidence="15" id="KW-1185">Reference proteome</keyword>
<dbReference type="GO" id="GO:0005886">
    <property type="term" value="C:plasma membrane"/>
    <property type="evidence" value="ECO:0007669"/>
    <property type="project" value="UniProtKB-SubCell"/>
</dbReference>
<protein>
    <recommendedName>
        <fullName evidence="13">V-SNARE coiled-coil homology domain-containing protein</fullName>
    </recommendedName>
</protein>
<evidence type="ECO:0000256" key="4">
    <source>
        <dbReference type="ARBA" id="ARBA00022448"/>
    </source>
</evidence>
<dbReference type="AlphaFoldDB" id="A0A8C4PZ86"/>
<dbReference type="PANTHER" id="PTHR10241">
    <property type="entry name" value="LETHAL 2 GIANT LARVAE PROTEIN"/>
    <property type="match status" value="1"/>
</dbReference>
<comment type="subcellular location">
    <subcellularLocation>
        <location evidence="1">Cell membrane</location>
        <topology evidence="1">Peripheral membrane protein</topology>
    </subcellularLocation>
    <subcellularLocation>
        <location evidence="2">Cytoplasm</location>
    </subcellularLocation>
</comment>
<dbReference type="FunFam" id="1.20.5.110:FF:000001">
    <property type="entry name" value="syntaxin-binding protein 5 isoform X1"/>
    <property type="match status" value="1"/>
</dbReference>
<feature type="domain" description="V-SNARE coiled-coil homology" evidence="13">
    <location>
        <begin position="127"/>
        <end position="191"/>
    </location>
</feature>
<dbReference type="OMA" id="FTICAEF"/>
<dbReference type="GO" id="GO:0006893">
    <property type="term" value="P:Golgi to plasma membrane transport"/>
    <property type="evidence" value="ECO:0007669"/>
    <property type="project" value="TreeGrafter"/>
</dbReference>
<evidence type="ECO:0000313" key="15">
    <source>
        <dbReference type="Proteomes" id="UP000694388"/>
    </source>
</evidence>
<comment type="similarity">
    <text evidence="3">Belongs to the WD repeat L(2)GL family.</text>
</comment>
<dbReference type="GO" id="GO:0006887">
    <property type="term" value="P:exocytosis"/>
    <property type="evidence" value="ECO:0007669"/>
    <property type="project" value="TreeGrafter"/>
</dbReference>
<evidence type="ECO:0000256" key="5">
    <source>
        <dbReference type="ARBA" id="ARBA00022475"/>
    </source>
</evidence>
<keyword evidence="4" id="KW-0813">Transport</keyword>
<dbReference type="GO" id="GO:0045159">
    <property type="term" value="F:myosin II binding"/>
    <property type="evidence" value="ECO:0007669"/>
    <property type="project" value="TreeGrafter"/>
</dbReference>
<dbReference type="PANTHER" id="PTHR10241:SF25">
    <property type="entry name" value="TOMOSYN, ISOFORM C"/>
    <property type="match status" value="1"/>
</dbReference>
<keyword evidence="5" id="KW-1003">Cell membrane</keyword>
<dbReference type="Proteomes" id="UP000694388">
    <property type="component" value="Unplaced"/>
</dbReference>
<keyword evidence="7" id="KW-0853">WD repeat</keyword>
<name>A0A8C4PZ86_EPTBU</name>
<evidence type="ECO:0000256" key="9">
    <source>
        <dbReference type="ARBA" id="ARBA00022927"/>
    </source>
</evidence>
<dbReference type="GeneTree" id="ENSGT00950000182906"/>
<evidence type="ECO:0000313" key="14">
    <source>
        <dbReference type="Ensembl" id="ENSEBUP00000006554.1"/>
    </source>
</evidence>
<evidence type="ECO:0000256" key="11">
    <source>
        <dbReference type="ARBA" id="ARBA00023136"/>
    </source>
</evidence>
<dbReference type="SUPFAM" id="SSF58038">
    <property type="entry name" value="SNARE fusion complex"/>
    <property type="match status" value="1"/>
</dbReference>
<reference evidence="14" key="1">
    <citation type="submission" date="2025-08" db="UniProtKB">
        <authorList>
            <consortium name="Ensembl"/>
        </authorList>
    </citation>
    <scope>IDENTIFICATION</scope>
</reference>
<dbReference type="GO" id="GO:0015031">
    <property type="term" value="P:protein transport"/>
    <property type="evidence" value="ECO:0007669"/>
    <property type="project" value="UniProtKB-KW"/>
</dbReference>
<dbReference type="PROSITE" id="PS50892">
    <property type="entry name" value="V_SNARE"/>
    <property type="match status" value="1"/>
</dbReference>
<keyword evidence="11" id="KW-0472">Membrane</keyword>
<evidence type="ECO:0000256" key="6">
    <source>
        <dbReference type="ARBA" id="ARBA00022490"/>
    </source>
</evidence>
<evidence type="ECO:0000256" key="1">
    <source>
        <dbReference type="ARBA" id="ARBA00004202"/>
    </source>
</evidence>